<comment type="caution">
    <text evidence="2">The sequence shown here is derived from an EMBL/GenBank/DDBJ whole genome shotgun (WGS) entry which is preliminary data.</text>
</comment>
<proteinExistence type="predicted"/>
<organism evidence="2 3">
    <name type="scientific">Cryoendolithus antarcticus</name>
    <dbReference type="NCBI Taxonomy" id="1507870"/>
    <lineage>
        <taxon>Eukaryota</taxon>
        <taxon>Fungi</taxon>
        <taxon>Dikarya</taxon>
        <taxon>Ascomycota</taxon>
        <taxon>Pezizomycotina</taxon>
        <taxon>Dothideomycetes</taxon>
        <taxon>Dothideomycetidae</taxon>
        <taxon>Cladosporiales</taxon>
        <taxon>Cladosporiaceae</taxon>
        <taxon>Cryoendolithus</taxon>
    </lineage>
</organism>
<dbReference type="PANTHER" id="PTHR42085:SF2">
    <property type="entry name" value="F-BOX DOMAIN-CONTAINING PROTEIN"/>
    <property type="match status" value="1"/>
</dbReference>
<dbReference type="EMBL" id="NAJO01000002">
    <property type="protein sequence ID" value="OQO13880.1"/>
    <property type="molecule type" value="Genomic_DNA"/>
</dbReference>
<feature type="transmembrane region" description="Helical" evidence="1">
    <location>
        <begin position="377"/>
        <end position="400"/>
    </location>
</feature>
<name>A0A1V8TR74_9PEZI</name>
<dbReference type="AlphaFoldDB" id="A0A1V8TR74"/>
<dbReference type="InParanoid" id="A0A1V8TR74"/>
<reference evidence="3" key="1">
    <citation type="submission" date="2017-03" db="EMBL/GenBank/DDBJ databases">
        <title>Genomes of endolithic fungi from Antarctica.</title>
        <authorList>
            <person name="Coleine C."/>
            <person name="Masonjones S."/>
            <person name="Stajich J.E."/>
        </authorList>
    </citation>
    <scope>NUCLEOTIDE SEQUENCE [LARGE SCALE GENOMIC DNA]</scope>
    <source>
        <strain evidence="3">CCFEE 5527</strain>
    </source>
</reference>
<accession>A0A1V8TR74</accession>
<protein>
    <submittedName>
        <fullName evidence="2">Uncharacterized protein</fullName>
    </submittedName>
</protein>
<evidence type="ECO:0000313" key="3">
    <source>
        <dbReference type="Proteomes" id="UP000192596"/>
    </source>
</evidence>
<gene>
    <name evidence="2" type="ORF">B0A48_00755</name>
</gene>
<dbReference type="Proteomes" id="UP000192596">
    <property type="component" value="Unassembled WGS sequence"/>
</dbReference>
<keyword evidence="1" id="KW-0812">Transmembrane</keyword>
<dbReference type="PANTHER" id="PTHR42085">
    <property type="entry name" value="F-BOX DOMAIN-CONTAINING PROTEIN"/>
    <property type="match status" value="1"/>
</dbReference>
<evidence type="ECO:0000313" key="2">
    <source>
        <dbReference type="EMBL" id="OQO13880.1"/>
    </source>
</evidence>
<dbReference type="OrthoDB" id="3816007at2759"/>
<sequence>MVALSYIITVSAAEGEATLTAHRTVAAALDLGGLRIAHSSLARESDLSEADLITWREDGRTRYISGTDAVKPWLPALAPYLTGGRARIYGTAVEFPGSMTMALQNVNEVAHVVGLRPCKCIMPRVQSLLTLPPELRNKIYAMALVHKYALEIREAGDSASATNDLHVARYRPGEDCRAMHPRLLALTQTCRQLQSDTQKMFYEVNLFDICLGMSTLTRWTESTSRRWLLGLPLGIAQNFRSLVVRLSPRAVLEWIGRDPGHFRLDTIAFVAMHFALGGVKNFPTSNKQGTFDVFRQVRQSLEETMEASDDPTRKRHLQMDLLLALGASLSDTAGWLETTENGRSTFLAACYIKRRTDLQSDSTPRSRLSTMSDSFCYWLACFLVISVSVVIVILLVANLVRLVDPEFRLPGDASVGSRGNRVLSPRFE</sequence>
<keyword evidence="1" id="KW-1133">Transmembrane helix</keyword>
<evidence type="ECO:0000256" key="1">
    <source>
        <dbReference type="SAM" id="Phobius"/>
    </source>
</evidence>
<dbReference type="InterPro" id="IPR038883">
    <property type="entry name" value="AN11006-like"/>
</dbReference>
<keyword evidence="1" id="KW-0472">Membrane</keyword>
<keyword evidence="3" id="KW-1185">Reference proteome</keyword>